<keyword evidence="3" id="KW-1185">Reference proteome</keyword>
<dbReference type="Gene3D" id="3.40.50.1010">
    <property type="entry name" value="5'-nuclease"/>
    <property type="match status" value="1"/>
</dbReference>
<organism evidence="2 3">
    <name type="scientific">Methanospirillum stamsii</name>
    <dbReference type="NCBI Taxonomy" id="1277351"/>
    <lineage>
        <taxon>Archaea</taxon>
        <taxon>Methanobacteriati</taxon>
        <taxon>Methanobacteriota</taxon>
        <taxon>Stenosarchaea group</taxon>
        <taxon>Methanomicrobia</taxon>
        <taxon>Methanomicrobiales</taxon>
        <taxon>Methanospirillaceae</taxon>
        <taxon>Methanospirillum</taxon>
    </lineage>
</organism>
<reference evidence="2 3" key="1">
    <citation type="submission" date="2018-05" db="EMBL/GenBank/DDBJ databases">
        <title>Draft genome of Methanospirillum stamsii Pt1.</title>
        <authorList>
            <person name="Dueholm M.S."/>
            <person name="Nielsen P.H."/>
            <person name="Bakmann L.F."/>
            <person name="Otzen D.E."/>
        </authorList>
    </citation>
    <scope>NUCLEOTIDE SEQUENCE [LARGE SCALE GENOMIC DNA]</scope>
    <source>
        <strain evidence="2 3">Pt1</strain>
    </source>
</reference>
<feature type="domain" description="PIN" evidence="1">
    <location>
        <begin position="10"/>
        <end position="131"/>
    </location>
</feature>
<dbReference type="InterPro" id="IPR002716">
    <property type="entry name" value="PIN_dom"/>
</dbReference>
<evidence type="ECO:0000259" key="1">
    <source>
        <dbReference type="Pfam" id="PF01850"/>
    </source>
</evidence>
<dbReference type="InterPro" id="IPR029060">
    <property type="entry name" value="PIN-like_dom_sf"/>
</dbReference>
<name>A0A2V2N1C8_9EURY</name>
<protein>
    <submittedName>
        <fullName evidence="2">PIN domain-containing protein</fullName>
    </submittedName>
</protein>
<accession>A0A2V2N1C8</accession>
<dbReference type="AlphaFoldDB" id="A0A2V2N1C8"/>
<dbReference type="SUPFAM" id="SSF88723">
    <property type="entry name" value="PIN domain-like"/>
    <property type="match status" value="1"/>
</dbReference>
<dbReference type="Proteomes" id="UP000245934">
    <property type="component" value="Unassembled WGS sequence"/>
</dbReference>
<comment type="caution">
    <text evidence="2">The sequence shown here is derived from an EMBL/GenBank/DDBJ whole genome shotgun (WGS) entry which is preliminary data.</text>
</comment>
<evidence type="ECO:0000313" key="2">
    <source>
        <dbReference type="EMBL" id="PWR72450.1"/>
    </source>
</evidence>
<proteinExistence type="predicted"/>
<dbReference type="Pfam" id="PF01850">
    <property type="entry name" value="PIN"/>
    <property type="match status" value="1"/>
</dbReference>
<sequence length="144" mass="16998">MSLTGMKDRIIVDISALISYFIDSEQNHQKISQYIQENPNLEWIIISTVFSELMTWLRFKIHPKYALPIGSFLREKCNYHLITWLEDEDTRNIYHSFSDKKWSYTDCSLLAVSKSIHVPLILTVDHHFNEMKNFGIISVPEDFL</sequence>
<gene>
    <name evidence="2" type="ORF">DLD82_11985</name>
</gene>
<dbReference type="EMBL" id="QGMZ01000026">
    <property type="protein sequence ID" value="PWR72450.1"/>
    <property type="molecule type" value="Genomic_DNA"/>
</dbReference>
<evidence type="ECO:0000313" key="3">
    <source>
        <dbReference type="Proteomes" id="UP000245934"/>
    </source>
</evidence>